<gene>
    <name evidence="2" type="ORF">RF11_07229</name>
</gene>
<sequence>MDREYPANFHNTPFSRFEFTRALVNDTNVGTATGQPRPWPGLYGCRNAQHQAIDQPIGVEEPQLNWLLTTNHSLTISQHQKARSDVKQATSASKDRRAPSNTEKNNGRIKAGDTVSLNGIR</sequence>
<feature type="region of interest" description="Disordered" evidence="1">
    <location>
        <begin position="77"/>
        <end position="121"/>
    </location>
</feature>
<keyword evidence="3" id="KW-1185">Reference proteome</keyword>
<protein>
    <submittedName>
        <fullName evidence="2">Uncharacterized protein</fullName>
    </submittedName>
</protein>
<dbReference type="AlphaFoldDB" id="A0A0C2M7Y0"/>
<evidence type="ECO:0000256" key="1">
    <source>
        <dbReference type="SAM" id="MobiDB-lite"/>
    </source>
</evidence>
<evidence type="ECO:0000313" key="3">
    <source>
        <dbReference type="Proteomes" id="UP000031668"/>
    </source>
</evidence>
<reference evidence="2 3" key="1">
    <citation type="journal article" date="2014" name="Genome Biol. Evol.">
        <title>The genome of the myxosporean Thelohanellus kitauei shows adaptations to nutrient acquisition within its fish host.</title>
        <authorList>
            <person name="Yang Y."/>
            <person name="Xiong J."/>
            <person name="Zhou Z."/>
            <person name="Huo F."/>
            <person name="Miao W."/>
            <person name="Ran C."/>
            <person name="Liu Y."/>
            <person name="Zhang J."/>
            <person name="Feng J."/>
            <person name="Wang M."/>
            <person name="Wang M."/>
            <person name="Wang L."/>
            <person name="Yao B."/>
        </authorList>
    </citation>
    <scope>NUCLEOTIDE SEQUENCE [LARGE SCALE GENOMIC DNA]</scope>
    <source>
        <strain evidence="2">Wuqing</strain>
    </source>
</reference>
<dbReference type="EMBL" id="JWZT01005608">
    <property type="protein sequence ID" value="KII60469.1"/>
    <property type="molecule type" value="Genomic_DNA"/>
</dbReference>
<comment type="caution">
    <text evidence="2">The sequence shown here is derived from an EMBL/GenBank/DDBJ whole genome shotgun (WGS) entry which is preliminary data.</text>
</comment>
<evidence type="ECO:0000313" key="2">
    <source>
        <dbReference type="EMBL" id="KII60469.1"/>
    </source>
</evidence>
<name>A0A0C2M7Y0_THEKT</name>
<proteinExistence type="predicted"/>
<accession>A0A0C2M7Y0</accession>
<dbReference type="Proteomes" id="UP000031668">
    <property type="component" value="Unassembled WGS sequence"/>
</dbReference>
<organism evidence="2 3">
    <name type="scientific">Thelohanellus kitauei</name>
    <name type="common">Myxosporean</name>
    <dbReference type="NCBI Taxonomy" id="669202"/>
    <lineage>
        <taxon>Eukaryota</taxon>
        <taxon>Metazoa</taxon>
        <taxon>Cnidaria</taxon>
        <taxon>Myxozoa</taxon>
        <taxon>Myxosporea</taxon>
        <taxon>Bivalvulida</taxon>
        <taxon>Platysporina</taxon>
        <taxon>Myxobolidae</taxon>
        <taxon>Thelohanellus</taxon>
    </lineage>
</organism>